<evidence type="ECO:0000256" key="2">
    <source>
        <dbReference type="ARBA" id="ARBA00023043"/>
    </source>
</evidence>
<dbReference type="InterPro" id="IPR002110">
    <property type="entry name" value="Ankyrin_rpt"/>
</dbReference>
<evidence type="ECO:0008006" key="6">
    <source>
        <dbReference type="Google" id="ProtNLM"/>
    </source>
</evidence>
<dbReference type="Gene3D" id="1.25.40.20">
    <property type="entry name" value="Ankyrin repeat-containing domain"/>
    <property type="match status" value="1"/>
</dbReference>
<dbReference type="PANTHER" id="PTHR24171:SF8">
    <property type="entry name" value="BRCA1-ASSOCIATED RING DOMAIN PROTEIN 1"/>
    <property type="match status" value="1"/>
</dbReference>
<name>A0ABT6WY84_9ACTN</name>
<sequence>MSGWSGWDAITPREWQRVRRYAVPGWMIAECTEARERGDWRAACAAAAVDVTFASPGPAAEMLAGFAPDLLRWHLPRALGGTTMLDPDRAFVLAPDGPVHADTVVLVVRTPPSAEHAQRLTLDAVRAGDVEGDVVFPLPPHLWDARRAGELREVARAVRLPPSADWTEAWATSEWRFGVRSPGDFHLLRRVDPTFAGREVRRVAAQFGRTSWALWSDAYRRSDVRLEVDGDGVRVVELSLGRLQPNPFRAVPCLHLGLLCAPIDLNLLHLGLISPEGLHPLVREALTPDDPGGPVSSPVTAGFDEEDLVRVRCGGVWHWVGVRAARLELHEHSREERQRELSLRALGGAVTGCFAVAEHWRHGGSLPKRLRAHRRDLWLRLRHGGTRVLLALLDAGLDPHVRDGAGRTLLHELGRFDVSVLPRLLAEGLLVNARDRDGNTPLFLAVSRRWPTPMVTALVDAGASPHIVNRNRMSVLDQCGVMESRDDLAPEWAAAIAYVREKA</sequence>
<keyword evidence="5" id="KW-1185">Reference proteome</keyword>
<comment type="caution">
    <text evidence="4">The sequence shown here is derived from an EMBL/GenBank/DDBJ whole genome shotgun (WGS) entry which is preliminary data.</text>
</comment>
<dbReference type="RefSeq" id="WP_282766119.1">
    <property type="nucleotide sequence ID" value="NZ_JASCTH010000036.1"/>
</dbReference>
<evidence type="ECO:0000256" key="1">
    <source>
        <dbReference type="ARBA" id="ARBA00022737"/>
    </source>
</evidence>
<keyword evidence="2 3" id="KW-0040">ANK repeat</keyword>
<protein>
    <recommendedName>
        <fullName evidence="6">Ankyrin repeat domain-containing protein</fullName>
    </recommendedName>
</protein>
<evidence type="ECO:0000256" key="3">
    <source>
        <dbReference type="PROSITE-ProRule" id="PRU00023"/>
    </source>
</evidence>
<feature type="repeat" description="ANK" evidence="3">
    <location>
        <begin position="437"/>
        <end position="470"/>
    </location>
</feature>
<proteinExistence type="predicted"/>
<evidence type="ECO:0000313" key="5">
    <source>
        <dbReference type="Proteomes" id="UP001241758"/>
    </source>
</evidence>
<dbReference type="EMBL" id="JASCTH010000036">
    <property type="protein sequence ID" value="MDI6104708.1"/>
    <property type="molecule type" value="Genomic_DNA"/>
</dbReference>
<keyword evidence="1" id="KW-0677">Repeat</keyword>
<dbReference type="InterPro" id="IPR036770">
    <property type="entry name" value="Ankyrin_rpt-contain_sf"/>
</dbReference>
<dbReference type="SUPFAM" id="SSF48403">
    <property type="entry name" value="Ankyrin repeat"/>
    <property type="match status" value="1"/>
</dbReference>
<dbReference type="PANTHER" id="PTHR24171">
    <property type="entry name" value="ANKYRIN REPEAT DOMAIN-CONTAINING PROTEIN 39-RELATED"/>
    <property type="match status" value="1"/>
</dbReference>
<dbReference type="Proteomes" id="UP001241758">
    <property type="component" value="Unassembled WGS sequence"/>
</dbReference>
<organism evidence="4 5">
    <name type="scientific">Actinoplanes sandaracinus</name>
    <dbReference type="NCBI Taxonomy" id="3045177"/>
    <lineage>
        <taxon>Bacteria</taxon>
        <taxon>Bacillati</taxon>
        <taxon>Actinomycetota</taxon>
        <taxon>Actinomycetes</taxon>
        <taxon>Micromonosporales</taxon>
        <taxon>Micromonosporaceae</taxon>
        <taxon>Actinoplanes</taxon>
    </lineage>
</organism>
<dbReference type="PROSITE" id="PS50088">
    <property type="entry name" value="ANK_REPEAT"/>
    <property type="match status" value="1"/>
</dbReference>
<reference evidence="4 5" key="1">
    <citation type="submission" date="2023-05" db="EMBL/GenBank/DDBJ databases">
        <title>Actinoplanes sp. NEAU-A12 genome sequencing.</title>
        <authorList>
            <person name="Wang Z.-S."/>
        </authorList>
    </citation>
    <scope>NUCLEOTIDE SEQUENCE [LARGE SCALE GENOMIC DNA]</scope>
    <source>
        <strain evidence="4 5">NEAU-A12</strain>
    </source>
</reference>
<accession>A0ABT6WY84</accession>
<dbReference type="Pfam" id="PF00023">
    <property type="entry name" value="Ank"/>
    <property type="match status" value="1"/>
</dbReference>
<gene>
    <name evidence="4" type="ORF">QLQ12_39570</name>
</gene>
<evidence type="ECO:0000313" key="4">
    <source>
        <dbReference type="EMBL" id="MDI6104708.1"/>
    </source>
</evidence>